<protein>
    <submittedName>
        <fullName evidence="2">Helix-turn-helix transcriptional regulator</fullName>
    </submittedName>
</protein>
<dbReference type="InterPro" id="IPR001387">
    <property type="entry name" value="Cro/C1-type_HTH"/>
</dbReference>
<dbReference type="SUPFAM" id="SSF47413">
    <property type="entry name" value="lambda repressor-like DNA-binding domains"/>
    <property type="match status" value="1"/>
</dbReference>
<dbReference type="Proteomes" id="UP001254075">
    <property type="component" value="Unassembled WGS sequence"/>
</dbReference>
<organism evidence="2 3">
    <name type="scientific">Levilactobacillus namurensis</name>
    <dbReference type="NCBI Taxonomy" id="380393"/>
    <lineage>
        <taxon>Bacteria</taxon>
        <taxon>Bacillati</taxon>
        <taxon>Bacillota</taxon>
        <taxon>Bacilli</taxon>
        <taxon>Lactobacillales</taxon>
        <taxon>Lactobacillaceae</taxon>
        <taxon>Levilactobacillus</taxon>
    </lineage>
</organism>
<feature type="domain" description="HTH cro/C1-type" evidence="1">
    <location>
        <begin position="39"/>
        <end position="92"/>
    </location>
</feature>
<dbReference type="CDD" id="cd00093">
    <property type="entry name" value="HTH_XRE"/>
    <property type="match status" value="1"/>
</dbReference>
<comment type="caution">
    <text evidence="2">The sequence shown here is derived from an EMBL/GenBank/DDBJ whole genome shotgun (WGS) entry which is preliminary data.</text>
</comment>
<dbReference type="SMART" id="SM00530">
    <property type="entry name" value="HTH_XRE"/>
    <property type="match status" value="1"/>
</dbReference>
<dbReference type="Pfam" id="PF01381">
    <property type="entry name" value="HTH_3"/>
    <property type="match status" value="1"/>
</dbReference>
<proteinExistence type="predicted"/>
<sequence length="97" mass="11112">MNKICLTDVDDLFSSDLRDPKFANQVTAEMNKLISAVAVRKERENCGWTQQELAERAGVLQSMIARVEKGANISMNTISKITNVFGKSVKWWMKYRR</sequence>
<dbReference type="PROSITE" id="PS50943">
    <property type="entry name" value="HTH_CROC1"/>
    <property type="match status" value="1"/>
</dbReference>
<dbReference type="InterPro" id="IPR010982">
    <property type="entry name" value="Lambda_DNA-bd_dom_sf"/>
</dbReference>
<dbReference type="GO" id="GO:0003677">
    <property type="term" value="F:DNA binding"/>
    <property type="evidence" value="ECO:0007669"/>
    <property type="project" value="InterPro"/>
</dbReference>
<reference evidence="2" key="1">
    <citation type="submission" date="2023-08" db="EMBL/GenBank/DDBJ databases">
        <authorList>
            <person name="Page C.A."/>
            <person name="Perez-Diaz I.M."/>
        </authorList>
    </citation>
    <scope>NUCLEOTIDE SEQUENCE</scope>
    <source>
        <strain evidence="2">3.8.38</strain>
    </source>
</reference>
<name>A0AAW8W9V9_9LACO</name>
<accession>A0AAW8W9V9</accession>
<dbReference type="AlphaFoldDB" id="A0AAW8W9V9"/>
<evidence type="ECO:0000313" key="3">
    <source>
        <dbReference type="Proteomes" id="UP001254075"/>
    </source>
</evidence>
<dbReference type="Gene3D" id="1.10.260.40">
    <property type="entry name" value="lambda repressor-like DNA-binding domains"/>
    <property type="match status" value="1"/>
</dbReference>
<gene>
    <name evidence="2" type="ORF">RI532_12290</name>
</gene>
<evidence type="ECO:0000313" key="2">
    <source>
        <dbReference type="EMBL" id="MDT7015163.1"/>
    </source>
</evidence>
<evidence type="ECO:0000259" key="1">
    <source>
        <dbReference type="PROSITE" id="PS50943"/>
    </source>
</evidence>
<dbReference type="EMBL" id="JAVLAM010000002">
    <property type="protein sequence ID" value="MDT7015163.1"/>
    <property type="molecule type" value="Genomic_DNA"/>
</dbReference>